<dbReference type="AlphaFoldDB" id="A0A6J4T9E7"/>
<reference evidence="1" key="1">
    <citation type="submission" date="2020-02" db="EMBL/GenBank/DDBJ databases">
        <authorList>
            <person name="Meier V. D."/>
        </authorList>
    </citation>
    <scope>NUCLEOTIDE SEQUENCE</scope>
    <source>
        <strain evidence="1">AVDCRST_MAG69</strain>
    </source>
</reference>
<dbReference type="SUPFAM" id="SSF142906">
    <property type="entry name" value="YjbR-like"/>
    <property type="match status" value="1"/>
</dbReference>
<dbReference type="Gene3D" id="3.90.1150.30">
    <property type="match status" value="1"/>
</dbReference>
<gene>
    <name evidence="1" type="ORF">AVDCRST_MAG69-2852</name>
</gene>
<proteinExistence type="predicted"/>
<accession>A0A6J4T9E7</accession>
<organism evidence="1">
    <name type="scientific">uncultured Solirubrobacteraceae bacterium</name>
    <dbReference type="NCBI Taxonomy" id="1162706"/>
    <lineage>
        <taxon>Bacteria</taxon>
        <taxon>Bacillati</taxon>
        <taxon>Actinomycetota</taxon>
        <taxon>Thermoleophilia</taxon>
        <taxon>Solirubrobacterales</taxon>
        <taxon>Solirubrobacteraceae</taxon>
        <taxon>environmental samples</taxon>
    </lineage>
</organism>
<protein>
    <recommendedName>
        <fullName evidence="2">YjbR family protein</fullName>
    </recommendedName>
</protein>
<dbReference type="EMBL" id="CADCVP010000315">
    <property type="protein sequence ID" value="CAA9517439.1"/>
    <property type="molecule type" value="Genomic_DNA"/>
</dbReference>
<name>A0A6J4T9E7_9ACTN</name>
<dbReference type="Pfam" id="PF04237">
    <property type="entry name" value="YjbR"/>
    <property type="match status" value="1"/>
</dbReference>
<evidence type="ECO:0000313" key="1">
    <source>
        <dbReference type="EMBL" id="CAA9517439.1"/>
    </source>
</evidence>
<dbReference type="InterPro" id="IPR058532">
    <property type="entry name" value="YjbR/MT2646/Rv2570-like"/>
</dbReference>
<dbReference type="InterPro" id="IPR038056">
    <property type="entry name" value="YjbR-like_sf"/>
</dbReference>
<evidence type="ECO:0008006" key="2">
    <source>
        <dbReference type="Google" id="ProtNLM"/>
    </source>
</evidence>
<sequence length="138" mass="15789">MRDRARRSIDSGAQSPYRRLMPTWQDVIDMGLRLPEVEVGTSFRTPALRVRGKGICRLRTGPDALVLRVTDLGEREALLQRQPDVFFSTPHYDGYPYVLVRLDRIDPVELAELLEDAWRLRAPKRVVTAYDADRIPGG</sequence>